<feature type="transmembrane region" description="Helical" evidence="7">
    <location>
        <begin position="23"/>
        <end position="43"/>
    </location>
</feature>
<dbReference type="InterPro" id="IPR013833">
    <property type="entry name" value="Cyt_c_oxidase_su3_a-hlx"/>
</dbReference>
<evidence type="ECO:0000256" key="5">
    <source>
        <dbReference type="ARBA" id="ARBA00023136"/>
    </source>
</evidence>
<evidence type="ECO:0000256" key="7">
    <source>
        <dbReference type="SAM" id="Phobius"/>
    </source>
</evidence>
<feature type="transmembrane region" description="Helical" evidence="7">
    <location>
        <begin position="143"/>
        <end position="167"/>
    </location>
</feature>
<reference evidence="10" key="1">
    <citation type="journal article" date="2019" name="Int. J. Syst. Evol. Microbiol.">
        <title>The Global Catalogue of Microorganisms (GCM) 10K type strain sequencing project: providing services to taxonomists for standard genome sequencing and annotation.</title>
        <authorList>
            <consortium name="The Broad Institute Genomics Platform"/>
            <consortium name="The Broad Institute Genome Sequencing Center for Infectious Disease"/>
            <person name="Wu L."/>
            <person name="Ma J."/>
        </authorList>
    </citation>
    <scope>NUCLEOTIDE SEQUENCE [LARGE SCALE GENOMIC DNA]</scope>
    <source>
        <strain evidence="10">KCTC 42964</strain>
    </source>
</reference>
<comment type="subcellular location">
    <subcellularLocation>
        <location evidence="6">Cell membrane</location>
        <topology evidence="6">Multi-pass membrane protein</topology>
    </subcellularLocation>
    <subcellularLocation>
        <location evidence="1">Membrane</location>
        <topology evidence="1">Multi-pass membrane protein</topology>
    </subcellularLocation>
</comment>
<dbReference type="PANTHER" id="PTHR11403:SF6">
    <property type="entry name" value="NITRIC OXIDE REDUCTASE SUBUNIT E"/>
    <property type="match status" value="1"/>
</dbReference>
<evidence type="ECO:0000313" key="9">
    <source>
        <dbReference type="EMBL" id="MFC3230624.1"/>
    </source>
</evidence>
<evidence type="ECO:0000259" key="8">
    <source>
        <dbReference type="PROSITE" id="PS50253"/>
    </source>
</evidence>
<sequence>MTQRSLPADHFPSLPRQRLAGELGMWIFLATEILFFGGLFAGYMVYRLQYPEAVLAAARHTDVLLGTVNTFILLTSSLLVALAVTCQARPTLRLSRLFLGGAIVLGIAFMAVKAREYQIDLKEGLTAWPGSSLPPGPQRLFFAFYWVMTGVHALHVIIGIFLLGYMLRDLRARPRLMRATGRLEVAGLYWHFVDAIWIFLYPLLYLVGRA</sequence>
<keyword evidence="10" id="KW-1185">Reference proteome</keyword>
<protein>
    <submittedName>
        <fullName evidence="9">Cytochrome c oxidase subunit 3</fullName>
    </submittedName>
</protein>
<comment type="caution">
    <text evidence="9">The sequence shown here is derived from an EMBL/GenBank/DDBJ whole genome shotgun (WGS) entry which is preliminary data.</text>
</comment>
<keyword evidence="5 7" id="KW-0472">Membrane</keyword>
<evidence type="ECO:0000256" key="4">
    <source>
        <dbReference type="ARBA" id="ARBA00022989"/>
    </source>
</evidence>
<dbReference type="RefSeq" id="WP_379905964.1">
    <property type="nucleotide sequence ID" value="NZ_JBHRTR010000048.1"/>
</dbReference>
<evidence type="ECO:0000256" key="2">
    <source>
        <dbReference type="ARBA" id="ARBA00010581"/>
    </source>
</evidence>
<feature type="transmembrane region" description="Helical" evidence="7">
    <location>
        <begin position="97"/>
        <end position="114"/>
    </location>
</feature>
<evidence type="ECO:0000256" key="1">
    <source>
        <dbReference type="ARBA" id="ARBA00004141"/>
    </source>
</evidence>
<evidence type="ECO:0000256" key="3">
    <source>
        <dbReference type="ARBA" id="ARBA00022692"/>
    </source>
</evidence>
<dbReference type="Pfam" id="PF00510">
    <property type="entry name" value="COX3"/>
    <property type="match status" value="1"/>
</dbReference>
<keyword evidence="4 7" id="KW-1133">Transmembrane helix</keyword>
<dbReference type="PROSITE" id="PS50253">
    <property type="entry name" value="COX3"/>
    <property type="match status" value="1"/>
</dbReference>
<feature type="transmembrane region" description="Helical" evidence="7">
    <location>
        <begin position="188"/>
        <end position="207"/>
    </location>
</feature>
<dbReference type="Gene3D" id="1.20.120.80">
    <property type="entry name" value="Cytochrome c oxidase, subunit III, four-helix bundle"/>
    <property type="match status" value="1"/>
</dbReference>
<comment type="similarity">
    <text evidence="2 6">Belongs to the cytochrome c oxidase subunit 3 family.</text>
</comment>
<keyword evidence="3 6" id="KW-0812">Transmembrane</keyword>
<feature type="transmembrane region" description="Helical" evidence="7">
    <location>
        <begin position="63"/>
        <end position="85"/>
    </location>
</feature>
<dbReference type="SUPFAM" id="SSF81452">
    <property type="entry name" value="Cytochrome c oxidase subunit III-like"/>
    <property type="match status" value="1"/>
</dbReference>
<proteinExistence type="inferred from homology"/>
<feature type="domain" description="Heme-copper oxidase subunit III family profile" evidence="8">
    <location>
        <begin position="23"/>
        <end position="209"/>
    </location>
</feature>
<evidence type="ECO:0000313" key="10">
    <source>
        <dbReference type="Proteomes" id="UP001595528"/>
    </source>
</evidence>
<dbReference type="PANTHER" id="PTHR11403">
    <property type="entry name" value="CYTOCHROME C OXIDASE SUBUNIT III"/>
    <property type="match status" value="1"/>
</dbReference>
<evidence type="ECO:0000256" key="6">
    <source>
        <dbReference type="RuleBase" id="RU003376"/>
    </source>
</evidence>
<dbReference type="Proteomes" id="UP001595528">
    <property type="component" value="Unassembled WGS sequence"/>
</dbReference>
<dbReference type="InterPro" id="IPR035973">
    <property type="entry name" value="Cyt_c_oxidase_su3-like_sf"/>
</dbReference>
<dbReference type="InterPro" id="IPR000298">
    <property type="entry name" value="Cyt_c_oxidase-like_su3"/>
</dbReference>
<organism evidence="9 10">
    <name type="scientific">Marinibaculum pumilum</name>
    <dbReference type="NCBI Taxonomy" id="1766165"/>
    <lineage>
        <taxon>Bacteria</taxon>
        <taxon>Pseudomonadati</taxon>
        <taxon>Pseudomonadota</taxon>
        <taxon>Alphaproteobacteria</taxon>
        <taxon>Rhodospirillales</taxon>
        <taxon>Rhodospirillaceae</taxon>
        <taxon>Marinibaculum</taxon>
    </lineage>
</organism>
<accession>A0ABV7L7P8</accession>
<dbReference type="EMBL" id="JBHRTR010000048">
    <property type="protein sequence ID" value="MFC3230624.1"/>
    <property type="molecule type" value="Genomic_DNA"/>
</dbReference>
<name>A0ABV7L7P8_9PROT</name>
<dbReference type="InterPro" id="IPR024791">
    <property type="entry name" value="Cyt_c/ubiquinol_Oxase_su3"/>
</dbReference>
<gene>
    <name evidence="9" type="ORF">ACFOGJ_25475</name>
</gene>